<dbReference type="InterPro" id="IPR032808">
    <property type="entry name" value="DoxX"/>
</dbReference>
<dbReference type="Proteomes" id="UP000237662">
    <property type="component" value="Unassembled WGS sequence"/>
</dbReference>
<organism evidence="6 7">
    <name type="scientific">Neolewinella xylanilytica</name>
    <dbReference type="NCBI Taxonomy" id="1514080"/>
    <lineage>
        <taxon>Bacteria</taxon>
        <taxon>Pseudomonadati</taxon>
        <taxon>Bacteroidota</taxon>
        <taxon>Saprospiria</taxon>
        <taxon>Saprospirales</taxon>
        <taxon>Lewinellaceae</taxon>
        <taxon>Neolewinella</taxon>
    </lineage>
</organism>
<evidence type="ECO:0000256" key="5">
    <source>
        <dbReference type="SAM" id="Phobius"/>
    </source>
</evidence>
<protein>
    <submittedName>
        <fullName evidence="6">Thiosulfate dehydrogenase [quinone] large subunit</fullName>
    </submittedName>
</protein>
<dbReference type="AlphaFoldDB" id="A0A2S6I953"/>
<dbReference type="EMBL" id="PTJC01000005">
    <property type="protein sequence ID" value="PPK88037.1"/>
    <property type="molecule type" value="Genomic_DNA"/>
</dbReference>
<feature type="transmembrane region" description="Helical" evidence="5">
    <location>
        <begin position="107"/>
        <end position="126"/>
    </location>
</feature>
<accession>A0A2S6I953</accession>
<evidence type="ECO:0000256" key="4">
    <source>
        <dbReference type="ARBA" id="ARBA00023136"/>
    </source>
</evidence>
<name>A0A2S6I953_9BACT</name>
<feature type="transmembrane region" description="Helical" evidence="5">
    <location>
        <begin position="7"/>
        <end position="28"/>
    </location>
</feature>
<keyword evidence="2 5" id="KW-0812">Transmembrane</keyword>
<keyword evidence="4 5" id="KW-0472">Membrane</keyword>
<reference evidence="6 7" key="1">
    <citation type="submission" date="2018-02" db="EMBL/GenBank/DDBJ databases">
        <title>Genomic Encyclopedia of Archaeal and Bacterial Type Strains, Phase II (KMG-II): from individual species to whole genera.</title>
        <authorList>
            <person name="Goeker M."/>
        </authorList>
    </citation>
    <scope>NUCLEOTIDE SEQUENCE [LARGE SCALE GENOMIC DNA]</scope>
    <source>
        <strain evidence="6 7">DSM 29526</strain>
    </source>
</reference>
<feature type="transmembrane region" description="Helical" evidence="5">
    <location>
        <begin position="48"/>
        <end position="71"/>
    </location>
</feature>
<evidence type="ECO:0000256" key="2">
    <source>
        <dbReference type="ARBA" id="ARBA00022692"/>
    </source>
</evidence>
<evidence type="ECO:0000313" key="6">
    <source>
        <dbReference type="EMBL" id="PPK88037.1"/>
    </source>
</evidence>
<sequence>MTQASAAYALARLPIGFSFFGHGFVRIFKLQAFAESMAGGFEDTLFPTGLALGFAYVLPFLELVLGLSLILGAAMRRSSAAGVALVCILIFGSSFQENWSSIATQMFYGLYLSLLYLFADYNGYAVSPGRNAQRIRPGRGGNGSHPIGRDDNP</sequence>
<dbReference type="GO" id="GO:0016020">
    <property type="term" value="C:membrane"/>
    <property type="evidence" value="ECO:0007669"/>
    <property type="project" value="UniProtKB-SubCell"/>
</dbReference>
<evidence type="ECO:0000313" key="7">
    <source>
        <dbReference type="Proteomes" id="UP000237662"/>
    </source>
</evidence>
<comment type="caution">
    <text evidence="6">The sequence shown here is derived from an EMBL/GenBank/DDBJ whole genome shotgun (WGS) entry which is preliminary data.</text>
</comment>
<gene>
    <name evidence="6" type="ORF">CLV84_1000</name>
</gene>
<evidence type="ECO:0000256" key="3">
    <source>
        <dbReference type="ARBA" id="ARBA00022989"/>
    </source>
</evidence>
<evidence type="ECO:0000256" key="1">
    <source>
        <dbReference type="ARBA" id="ARBA00004141"/>
    </source>
</evidence>
<keyword evidence="3 5" id="KW-1133">Transmembrane helix</keyword>
<keyword evidence="7" id="KW-1185">Reference proteome</keyword>
<feature type="transmembrane region" description="Helical" evidence="5">
    <location>
        <begin position="78"/>
        <end position="95"/>
    </location>
</feature>
<comment type="subcellular location">
    <subcellularLocation>
        <location evidence="1">Membrane</location>
        <topology evidence="1">Multi-pass membrane protein</topology>
    </subcellularLocation>
</comment>
<proteinExistence type="predicted"/>
<dbReference type="RefSeq" id="WP_170067576.1">
    <property type="nucleotide sequence ID" value="NZ_PTJC01000005.1"/>
</dbReference>
<dbReference type="Pfam" id="PF07681">
    <property type="entry name" value="DoxX"/>
    <property type="match status" value="1"/>
</dbReference>